<dbReference type="InterPro" id="IPR043539">
    <property type="entry name" value="Grb2-like"/>
</dbReference>
<feature type="domain" description="SH3" evidence="6">
    <location>
        <begin position="159"/>
        <end position="216"/>
    </location>
</feature>
<evidence type="ECO:0000256" key="1">
    <source>
        <dbReference type="ARBA" id="ARBA00022443"/>
    </source>
</evidence>
<feature type="domain" description="SH2" evidence="5">
    <location>
        <begin position="60"/>
        <end position="153"/>
    </location>
</feature>
<dbReference type="PROSITE" id="PS50001">
    <property type="entry name" value="SH2"/>
    <property type="match status" value="1"/>
</dbReference>
<dbReference type="CDD" id="cd00174">
    <property type="entry name" value="SH3"/>
    <property type="match status" value="1"/>
</dbReference>
<keyword evidence="7" id="KW-1185">Reference proteome</keyword>
<evidence type="ECO:0000259" key="6">
    <source>
        <dbReference type="PROSITE" id="PS50002"/>
    </source>
</evidence>
<dbReference type="Pfam" id="PF00018">
    <property type="entry name" value="SH3_1"/>
    <property type="match status" value="1"/>
</dbReference>
<dbReference type="PRINTS" id="PR00452">
    <property type="entry name" value="SH3DOMAIN"/>
</dbReference>
<dbReference type="Pfam" id="PF07653">
    <property type="entry name" value="SH3_2"/>
    <property type="match status" value="1"/>
</dbReference>
<dbReference type="PROSITE" id="PS50002">
    <property type="entry name" value="SH3"/>
    <property type="match status" value="2"/>
</dbReference>
<dbReference type="InterPro" id="IPR000980">
    <property type="entry name" value="SH2"/>
</dbReference>
<accession>A0A914ZCZ4</accession>
<dbReference type="Proteomes" id="UP000887577">
    <property type="component" value="Unplaced"/>
</dbReference>
<protein>
    <submittedName>
        <fullName evidence="8">Uncharacterized protein</fullName>
    </submittedName>
</protein>
<dbReference type="WBParaSite" id="PSU_v2.g8127.t1">
    <property type="protein sequence ID" value="PSU_v2.g8127.t1"/>
    <property type="gene ID" value="PSU_v2.g8127"/>
</dbReference>
<dbReference type="Gene3D" id="3.30.505.10">
    <property type="entry name" value="SH2 domain"/>
    <property type="match status" value="1"/>
</dbReference>
<evidence type="ECO:0000256" key="4">
    <source>
        <dbReference type="PROSITE-ProRule" id="PRU00192"/>
    </source>
</evidence>
<dbReference type="InterPro" id="IPR001452">
    <property type="entry name" value="SH3_domain"/>
</dbReference>
<dbReference type="PANTHER" id="PTHR46037">
    <property type="entry name" value="PROTEIN ENHANCER OF SEVENLESS 2B"/>
    <property type="match status" value="1"/>
</dbReference>
<dbReference type="AlphaFoldDB" id="A0A914ZCZ4"/>
<dbReference type="InterPro" id="IPR036860">
    <property type="entry name" value="SH2_dom_sf"/>
</dbReference>
<dbReference type="Pfam" id="PF00017">
    <property type="entry name" value="SH2"/>
    <property type="match status" value="1"/>
</dbReference>
<keyword evidence="1 4" id="KW-0728">SH3 domain</keyword>
<keyword evidence="2 3" id="KW-0727">SH2 domain</keyword>
<evidence type="ECO:0000256" key="2">
    <source>
        <dbReference type="ARBA" id="ARBA00022999"/>
    </source>
</evidence>
<feature type="domain" description="SH3" evidence="6">
    <location>
        <begin position="1"/>
        <end position="58"/>
    </location>
</feature>
<dbReference type="SMART" id="SM00252">
    <property type="entry name" value="SH2"/>
    <property type="match status" value="1"/>
</dbReference>
<dbReference type="SUPFAM" id="SSF50044">
    <property type="entry name" value="SH3-domain"/>
    <property type="match status" value="2"/>
</dbReference>
<dbReference type="SUPFAM" id="SSF55550">
    <property type="entry name" value="SH2 domain"/>
    <property type="match status" value="1"/>
</dbReference>
<reference evidence="8" key="1">
    <citation type="submission" date="2022-11" db="UniProtKB">
        <authorList>
            <consortium name="WormBaseParasite"/>
        </authorList>
    </citation>
    <scope>IDENTIFICATION</scope>
</reference>
<dbReference type="Gene3D" id="2.30.30.40">
    <property type="entry name" value="SH3 Domains"/>
    <property type="match status" value="2"/>
</dbReference>
<organism evidence="7 8">
    <name type="scientific">Panagrolaimus superbus</name>
    <dbReference type="NCBI Taxonomy" id="310955"/>
    <lineage>
        <taxon>Eukaryota</taxon>
        <taxon>Metazoa</taxon>
        <taxon>Ecdysozoa</taxon>
        <taxon>Nematoda</taxon>
        <taxon>Chromadorea</taxon>
        <taxon>Rhabditida</taxon>
        <taxon>Tylenchina</taxon>
        <taxon>Panagrolaimomorpha</taxon>
        <taxon>Panagrolaimoidea</taxon>
        <taxon>Panagrolaimidae</taxon>
        <taxon>Panagrolaimus</taxon>
    </lineage>
</organism>
<evidence type="ECO:0000256" key="3">
    <source>
        <dbReference type="PROSITE-ProRule" id="PRU00191"/>
    </source>
</evidence>
<evidence type="ECO:0000313" key="8">
    <source>
        <dbReference type="WBParaSite" id="PSU_v2.g8127.t1"/>
    </source>
</evidence>
<evidence type="ECO:0000259" key="5">
    <source>
        <dbReference type="PROSITE" id="PS50001"/>
    </source>
</evidence>
<proteinExistence type="predicted"/>
<dbReference type="InterPro" id="IPR036028">
    <property type="entry name" value="SH3-like_dom_sf"/>
</dbReference>
<name>A0A914ZCZ4_9BILA</name>
<dbReference type="PRINTS" id="PR00401">
    <property type="entry name" value="SH2DOMAIN"/>
</dbReference>
<sequence>MEAIAKYKFVARFHDELSVECGDVIKVLEKDFDVNWYRAEHKGKEGYVPKIFFQMREHSWYKGKMSRAEAADILANPINSIGSFLVRHSESEPDEFSLSVKYHNNVRHYKVLRDSERGLYYLYQNKFKSLNGLIAHYRLKMISKSQQIFLRPLRSQPLPFDPLMQAKFDCIPREEDDLSFKADDIISIIDRPSSGWFYGYVHGKRGYIPARFVRPY</sequence>
<dbReference type="SMART" id="SM00326">
    <property type="entry name" value="SH3"/>
    <property type="match status" value="2"/>
</dbReference>
<evidence type="ECO:0000313" key="7">
    <source>
        <dbReference type="Proteomes" id="UP000887577"/>
    </source>
</evidence>